<dbReference type="GO" id="GO:0004497">
    <property type="term" value="F:monooxygenase activity"/>
    <property type="evidence" value="ECO:0007669"/>
    <property type="project" value="UniProtKB-ARBA"/>
</dbReference>
<comment type="similarity">
    <text evidence="6">Belongs to the bacterial ring-hydroxylating dioxygenase ferredoxin component family.</text>
</comment>
<evidence type="ECO:0000256" key="3">
    <source>
        <dbReference type="ARBA" id="ARBA00023004"/>
    </source>
</evidence>
<dbReference type="GO" id="GO:0051537">
    <property type="term" value="F:2 iron, 2 sulfur cluster binding"/>
    <property type="evidence" value="ECO:0007669"/>
    <property type="project" value="UniProtKB-KW"/>
</dbReference>
<dbReference type="Gene3D" id="2.102.10.10">
    <property type="entry name" value="Rieske [2Fe-2S] iron-sulphur domain"/>
    <property type="match status" value="1"/>
</dbReference>
<comment type="cofactor">
    <cofactor evidence="5">
        <name>[2Fe-2S] cluster</name>
        <dbReference type="ChEBI" id="CHEBI:190135"/>
    </cofactor>
</comment>
<evidence type="ECO:0000259" key="7">
    <source>
        <dbReference type="PROSITE" id="PS51296"/>
    </source>
</evidence>
<dbReference type="RefSeq" id="WP_144639192.1">
    <property type="nucleotide sequence ID" value="NZ_BNAX01000039.1"/>
</dbReference>
<dbReference type="InterPro" id="IPR017941">
    <property type="entry name" value="Rieske_2Fe-2S"/>
</dbReference>
<keyword evidence="4" id="KW-0411">Iron-sulfur</keyword>
<dbReference type="EMBL" id="VJZA01000024">
    <property type="protein sequence ID" value="TVT21714.1"/>
    <property type="molecule type" value="Genomic_DNA"/>
</dbReference>
<dbReference type="AlphaFoldDB" id="A0A558ABS4"/>
<feature type="domain" description="Rieske" evidence="7">
    <location>
        <begin position="8"/>
        <end position="106"/>
    </location>
</feature>
<gene>
    <name evidence="8" type="ORF">FNH06_16295</name>
</gene>
<sequence>MNDAPVQWFDVPEAEGLWEGDLIDAEVAGEQVLVVHHLDGSFAAYQGLCPHQEILLADGKWDEEKSTLTCSGHDWEFDLKDGSGINPSGCRLYRYPVEADGGVVRVGIPQDGQIHYNRCRE</sequence>
<organism evidence="8 9">
    <name type="scientific">Amycolatopsis acidiphila</name>
    <dbReference type="NCBI Taxonomy" id="715473"/>
    <lineage>
        <taxon>Bacteria</taxon>
        <taxon>Bacillati</taxon>
        <taxon>Actinomycetota</taxon>
        <taxon>Actinomycetes</taxon>
        <taxon>Pseudonocardiales</taxon>
        <taxon>Pseudonocardiaceae</taxon>
        <taxon>Amycolatopsis</taxon>
    </lineage>
</organism>
<dbReference type="OrthoDB" id="147178at2"/>
<dbReference type="InterPro" id="IPR036922">
    <property type="entry name" value="Rieske_2Fe-2S_sf"/>
</dbReference>
<reference evidence="8 9" key="1">
    <citation type="submission" date="2019-07" db="EMBL/GenBank/DDBJ databases">
        <title>New species of Amycolatopsis and Streptomyces.</title>
        <authorList>
            <person name="Duangmal K."/>
            <person name="Teo W.F.A."/>
            <person name="Lipun K."/>
        </authorList>
    </citation>
    <scope>NUCLEOTIDE SEQUENCE [LARGE SCALE GENOMIC DNA]</scope>
    <source>
        <strain evidence="8 9">JCM 30562</strain>
    </source>
</reference>
<dbReference type="SUPFAM" id="SSF50022">
    <property type="entry name" value="ISP domain"/>
    <property type="match status" value="1"/>
</dbReference>
<dbReference type="PANTHER" id="PTHR21496:SF0">
    <property type="entry name" value="RIESKE DOMAIN-CONTAINING PROTEIN"/>
    <property type="match status" value="1"/>
</dbReference>
<dbReference type="GO" id="GO:0016705">
    <property type="term" value="F:oxidoreductase activity, acting on paired donors, with incorporation or reduction of molecular oxygen"/>
    <property type="evidence" value="ECO:0007669"/>
    <property type="project" value="UniProtKB-ARBA"/>
</dbReference>
<evidence type="ECO:0000256" key="5">
    <source>
        <dbReference type="ARBA" id="ARBA00034078"/>
    </source>
</evidence>
<keyword evidence="1" id="KW-0001">2Fe-2S</keyword>
<keyword evidence="9" id="KW-1185">Reference proteome</keyword>
<keyword evidence="2" id="KW-0479">Metal-binding</keyword>
<protein>
    <submittedName>
        <fullName evidence="8">Rieske 2Fe-2S domain-containing protein</fullName>
    </submittedName>
</protein>
<accession>A0A558ABS4</accession>
<evidence type="ECO:0000256" key="4">
    <source>
        <dbReference type="ARBA" id="ARBA00023014"/>
    </source>
</evidence>
<dbReference type="Proteomes" id="UP000318578">
    <property type="component" value="Unassembled WGS sequence"/>
</dbReference>
<keyword evidence="3" id="KW-0408">Iron</keyword>
<dbReference type="Pfam" id="PF00355">
    <property type="entry name" value="Rieske"/>
    <property type="match status" value="1"/>
</dbReference>
<evidence type="ECO:0000256" key="2">
    <source>
        <dbReference type="ARBA" id="ARBA00022723"/>
    </source>
</evidence>
<comment type="caution">
    <text evidence="8">The sequence shown here is derived from an EMBL/GenBank/DDBJ whole genome shotgun (WGS) entry which is preliminary data.</text>
</comment>
<evidence type="ECO:0000256" key="6">
    <source>
        <dbReference type="ARBA" id="ARBA00038001"/>
    </source>
</evidence>
<evidence type="ECO:0000313" key="9">
    <source>
        <dbReference type="Proteomes" id="UP000318578"/>
    </source>
</evidence>
<evidence type="ECO:0000256" key="1">
    <source>
        <dbReference type="ARBA" id="ARBA00022714"/>
    </source>
</evidence>
<dbReference type="PANTHER" id="PTHR21496">
    <property type="entry name" value="FERREDOXIN-RELATED"/>
    <property type="match status" value="1"/>
</dbReference>
<dbReference type="GO" id="GO:0046872">
    <property type="term" value="F:metal ion binding"/>
    <property type="evidence" value="ECO:0007669"/>
    <property type="project" value="UniProtKB-KW"/>
</dbReference>
<dbReference type="PROSITE" id="PS51296">
    <property type="entry name" value="RIESKE"/>
    <property type="match status" value="1"/>
</dbReference>
<evidence type="ECO:0000313" key="8">
    <source>
        <dbReference type="EMBL" id="TVT21714.1"/>
    </source>
</evidence>
<proteinExistence type="inferred from homology"/>
<name>A0A558ABS4_9PSEU</name>